<dbReference type="PANTHER" id="PTHR32309">
    <property type="entry name" value="TYROSINE-PROTEIN KINASE"/>
    <property type="match status" value="1"/>
</dbReference>
<evidence type="ECO:0000313" key="9">
    <source>
        <dbReference type="EMBL" id="TDL83604.1"/>
    </source>
</evidence>
<reference evidence="9 10" key="1">
    <citation type="submission" date="2019-03" db="EMBL/GenBank/DDBJ databases">
        <title>Primorskyibacter sp. SS33 isolated from sediments.</title>
        <authorList>
            <person name="Xunke S."/>
        </authorList>
    </citation>
    <scope>NUCLEOTIDE SEQUENCE [LARGE SCALE GENOMIC DNA]</scope>
    <source>
        <strain evidence="9 10">SS33</strain>
    </source>
</reference>
<protein>
    <recommendedName>
        <fullName evidence="8">Polysaccharide chain length determinant N-terminal domain-containing protein</fullName>
    </recommendedName>
</protein>
<evidence type="ECO:0000256" key="2">
    <source>
        <dbReference type="ARBA" id="ARBA00022475"/>
    </source>
</evidence>
<evidence type="ECO:0000256" key="4">
    <source>
        <dbReference type="ARBA" id="ARBA00022989"/>
    </source>
</evidence>
<keyword evidence="3 7" id="KW-0812">Transmembrane</keyword>
<dbReference type="Proteomes" id="UP000295701">
    <property type="component" value="Unassembled WGS sequence"/>
</dbReference>
<dbReference type="EMBL" id="SNAA01000002">
    <property type="protein sequence ID" value="TDL83604.1"/>
    <property type="molecule type" value="Genomic_DNA"/>
</dbReference>
<dbReference type="Gene3D" id="3.40.50.300">
    <property type="entry name" value="P-loop containing nucleotide triphosphate hydrolases"/>
    <property type="match status" value="1"/>
</dbReference>
<evidence type="ECO:0000259" key="8">
    <source>
        <dbReference type="Pfam" id="PF02706"/>
    </source>
</evidence>
<dbReference type="OrthoDB" id="230260at2"/>
<comment type="subcellular location">
    <subcellularLocation>
        <location evidence="1">Cell membrane</location>
        <topology evidence="1">Multi-pass membrane protein</topology>
    </subcellularLocation>
</comment>
<feature type="transmembrane region" description="Helical" evidence="7">
    <location>
        <begin position="385"/>
        <end position="403"/>
    </location>
</feature>
<dbReference type="PANTHER" id="PTHR32309:SF31">
    <property type="entry name" value="CAPSULAR EXOPOLYSACCHARIDE FAMILY"/>
    <property type="match status" value="1"/>
</dbReference>
<keyword evidence="5 7" id="KW-0472">Membrane</keyword>
<evidence type="ECO:0000256" key="1">
    <source>
        <dbReference type="ARBA" id="ARBA00004651"/>
    </source>
</evidence>
<comment type="caution">
    <text evidence="9">The sequence shown here is derived from an EMBL/GenBank/DDBJ whole genome shotgun (WGS) entry which is preliminary data.</text>
</comment>
<feature type="domain" description="Polysaccharide chain length determinant N-terminal" evidence="8">
    <location>
        <begin position="26"/>
        <end position="107"/>
    </location>
</feature>
<keyword evidence="4 7" id="KW-1133">Transmembrane helix</keyword>
<feature type="transmembrane region" description="Helical" evidence="7">
    <location>
        <begin position="31"/>
        <end position="51"/>
    </location>
</feature>
<accession>A0A4R6AK93</accession>
<evidence type="ECO:0000256" key="3">
    <source>
        <dbReference type="ARBA" id="ARBA00022692"/>
    </source>
</evidence>
<dbReference type="GO" id="GO:0005886">
    <property type="term" value="C:plasma membrane"/>
    <property type="evidence" value="ECO:0007669"/>
    <property type="project" value="UniProtKB-SubCell"/>
</dbReference>
<dbReference type="InterPro" id="IPR050445">
    <property type="entry name" value="Bact_polysacc_biosynth/exp"/>
</dbReference>
<gene>
    <name evidence="9" type="ORF">E2L08_02865</name>
</gene>
<keyword evidence="2" id="KW-1003">Cell membrane</keyword>
<organism evidence="9 10">
    <name type="scientific">Palleronia sediminis</name>
    <dbReference type="NCBI Taxonomy" id="2547833"/>
    <lineage>
        <taxon>Bacteria</taxon>
        <taxon>Pseudomonadati</taxon>
        <taxon>Pseudomonadota</taxon>
        <taxon>Alphaproteobacteria</taxon>
        <taxon>Rhodobacterales</taxon>
        <taxon>Roseobacteraceae</taxon>
        <taxon>Palleronia</taxon>
    </lineage>
</organism>
<dbReference type="SUPFAM" id="SSF52540">
    <property type="entry name" value="P-loop containing nucleoside triphosphate hydrolases"/>
    <property type="match status" value="1"/>
</dbReference>
<feature type="coiled-coil region" evidence="6">
    <location>
        <begin position="226"/>
        <end position="253"/>
    </location>
</feature>
<dbReference type="InterPro" id="IPR027417">
    <property type="entry name" value="P-loop_NTPase"/>
</dbReference>
<proteinExistence type="predicted"/>
<evidence type="ECO:0000256" key="6">
    <source>
        <dbReference type="SAM" id="Coils"/>
    </source>
</evidence>
<name>A0A4R6AK93_9RHOB</name>
<keyword evidence="6" id="KW-0175">Coiled coil</keyword>
<dbReference type="AlphaFoldDB" id="A0A4R6AK93"/>
<dbReference type="InterPro" id="IPR003856">
    <property type="entry name" value="LPS_length_determ_N"/>
</dbReference>
<evidence type="ECO:0000256" key="7">
    <source>
        <dbReference type="SAM" id="Phobius"/>
    </source>
</evidence>
<dbReference type="RefSeq" id="WP_133395557.1">
    <property type="nucleotide sequence ID" value="NZ_SNAA01000002.1"/>
</dbReference>
<keyword evidence="10" id="KW-1185">Reference proteome</keyword>
<dbReference type="Pfam" id="PF02706">
    <property type="entry name" value="Wzz"/>
    <property type="match status" value="1"/>
</dbReference>
<sequence length="657" mass="69368">MLDDMRDDTGPARDTRAGGDPLAIPGVLLRGWWIAAIFVICATTLGAWYAFGVAEPSYRATTTLAVETAAPPLPDIQSPNAGLPPEDIALNTEIEVLRSRGVLTRLADRPGIADHPRFPGGTGDRVEDLRRAIVARVKRGTRTIEIGVVTGDPALSRDIANGLAGLYVTAGVERKSEAIEQAVGWLSGRAQSLGADLLAREARLRALRERADLDGAEGIAASGIELERLLARLPEIRAEAARLEARLAGARDADADPVRVASILGDASLDRLAAGVATGEGRLRFDRRLSHVATATATALASLRADEAALAGRIEDLRRRAEARADTLDAIAQLERETEAVRVLHDSFVRRLKETTVQRGLQAPDAWILSEAVDGRRIAPLRGRITAMSALSGLVLAVIAILLRHRIWGGLRTAPELERETGLPVLGAILRDPAGGPSDEGRIGLRQLRTSLVMSRLPVSVIALTSPGPDGTRAGMAVGLADAFAETGRRVLLLAGDTGPEGLQPHLDLPWDEITLDPGEATPARRARRDPRHSFDVLALPADGNGGQSGANGWHGSDSGAIFDRLRGAYDTVIIDLPPVLIAAQTRALASHADAVLLSVSAGATPRRQVHAAIRQFGLVAMPLRGLVLTAAVPGGTGIRATLARHGITRAPVISAV</sequence>
<evidence type="ECO:0000256" key="5">
    <source>
        <dbReference type="ARBA" id="ARBA00023136"/>
    </source>
</evidence>
<evidence type="ECO:0000313" key="10">
    <source>
        <dbReference type="Proteomes" id="UP000295701"/>
    </source>
</evidence>